<dbReference type="InterPro" id="IPR016032">
    <property type="entry name" value="Sig_transdc_resp-reg_C-effctor"/>
</dbReference>
<sequence length="208" mass="22316">MLTVDQIASRTGPDRAAGVIESINDRFPESLLLQAERTAGDEFQLATEDTEVALTIALDLLRDRGWSVGIGQGDVRRPLPNSTRAATGQAFYAAREAVTRAKRAHFRFALEAADQQGGADVEALIVLLLHLRDRRTAGGWEVADLLAAGVTQSEAAARLGITESSVSRRVAAAGVRAEAAATTALIRLLAKLDQDASVHHPDDRKDER</sequence>
<accession>A0A3N2C3R5</accession>
<dbReference type="GO" id="GO:0006355">
    <property type="term" value="P:regulation of DNA-templated transcription"/>
    <property type="evidence" value="ECO:0007669"/>
    <property type="project" value="InterPro"/>
</dbReference>
<reference evidence="1 2" key="1">
    <citation type="submission" date="2018-11" db="EMBL/GenBank/DDBJ databases">
        <title>Sequencing the genomes of 1000 actinobacteria strains.</title>
        <authorList>
            <person name="Klenk H.-P."/>
        </authorList>
    </citation>
    <scope>NUCLEOTIDE SEQUENCE [LARGE SCALE GENOMIC DNA]</scope>
    <source>
        <strain evidence="1 2">DSM 14012</strain>
    </source>
</reference>
<keyword evidence="2" id="KW-1185">Reference proteome</keyword>
<dbReference type="InterPro" id="IPR036388">
    <property type="entry name" value="WH-like_DNA-bd_sf"/>
</dbReference>
<dbReference type="Gene3D" id="1.10.10.10">
    <property type="entry name" value="Winged helix-like DNA-binding domain superfamily/Winged helix DNA-binding domain"/>
    <property type="match status" value="1"/>
</dbReference>
<dbReference type="GO" id="GO:0003677">
    <property type="term" value="F:DNA binding"/>
    <property type="evidence" value="ECO:0007669"/>
    <property type="project" value="InterPro"/>
</dbReference>
<comment type="caution">
    <text evidence="1">The sequence shown here is derived from an EMBL/GenBank/DDBJ whole genome shotgun (WGS) entry which is preliminary data.</text>
</comment>
<evidence type="ECO:0000313" key="1">
    <source>
        <dbReference type="EMBL" id="ROR82119.1"/>
    </source>
</evidence>
<dbReference type="AlphaFoldDB" id="A0A3N2C3R5"/>
<evidence type="ECO:0000313" key="2">
    <source>
        <dbReference type="Proteomes" id="UP000266915"/>
    </source>
</evidence>
<organism evidence="1 2">
    <name type="scientific">Plantibacter flavus</name>
    <dbReference type="NCBI Taxonomy" id="150123"/>
    <lineage>
        <taxon>Bacteria</taxon>
        <taxon>Bacillati</taxon>
        <taxon>Actinomycetota</taxon>
        <taxon>Actinomycetes</taxon>
        <taxon>Micrococcales</taxon>
        <taxon>Microbacteriaceae</taxon>
        <taxon>Plantibacter</taxon>
    </lineage>
</organism>
<name>A0A3N2C3R5_9MICO</name>
<dbReference type="SUPFAM" id="SSF46894">
    <property type="entry name" value="C-terminal effector domain of the bipartite response regulators"/>
    <property type="match status" value="1"/>
</dbReference>
<dbReference type="EMBL" id="RKHL01000001">
    <property type="protein sequence ID" value="ROR82119.1"/>
    <property type="molecule type" value="Genomic_DNA"/>
</dbReference>
<proteinExistence type="predicted"/>
<protein>
    <recommendedName>
        <fullName evidence="3">DNA-binding protein</fullName>
    </recommendedName>
</protein>
<gene>
    <name evidence="1" type="ORF">EDD42_2206</name>
</gene>
<evidence type="ECO:0008006" key="3">
    <source>
        <dbReference type="Google" id="ProtNLM"/>
    </source>
</evidence>
<dbReference type="Proteomes" id="UP000266915">
    <property type="component" value="Unassembled WGS sequence"/>
</dbReference>